<evidence type="ECO:0000313" key="3">
    <source>
        <dbReference type="Proteomes" id="UP001066276"/>
    </source>
</evidence>
<feature type="compositionally biased region" description="Polar residues" evidence="1">
    <location>
        <begin position="24"/>
        <end position="45"/>
    </location>
</feature>
<organism evidence="2 3">
    <name type="scientific">Pleurodeles waltl</name>
    <name type="common">Iberian ribbed newt</name>
    <dbReference type="NCBI Taxonomy" id="8319"/>
    <lineage>
        <taxon>Eukaryota</taxon>
        <taxon>Metazoa</taxon>
        <taxon>Chordata</taxon>
        <taxon>Craniata</taxon>
        <taxon>Vertebrata</taxon>
        <taxon>Euteleostomi</taxon>
        <taxon>Amphibia</taxon>
        <taxon>Batrachia</taxon>
        <taxon>Caudata</taxon>
        <taxon>Salamandroidea</taxon>
        <taxon>Salamandridae</taxon>
        <taxon>Pleurodelinae</taxon>
        <taxon>Pleurodeles</taxon>
    </lineage>
</organism>
<proteinExistence type="predicted"/>
<accession>A0AAV7VFL5</accession>
<dbReference type="EMBL" id="JANPWB010000003">
    <property type="protein sequence ID" value="KAJ1199241.1"/>
    <property type="molecule type" value="Genomic_DNA"/>
</dbReference>
<comment type="caution">
    <text evidence="2">The sequence shown here is derived from an EMBL/GenBank/DDBJ whole genome shotgun (WGS) entry which is preliminary data.</text>
</comment>
<protein>
    <submittedName>
        <fullName evidence="2">Uncharacterized protein</fullName>
    </submittedName>
</protein>
<evidence type="ECO:0000256" key="1">
    <source>
        <dbReference type="SAM" id="MobiDB-lite"/>
    </source>
</evidence>
<reference evidence="2" key="1">
    <citation type="journal article" date="2022" name="bioRxiv">
        <title>Sequencing and chromosome-scale assembly of the giantPleurodeles waltlgenome.</title>
        <authorList>
            <person name="Brown T."/>
            <person name="Elewa A."/>
            <person name="Iarovenko S."/>
            <person name="Subramanian E."/>
            <person name="Araus A.J."/>
            <person name="Petzold A."/>
            <person name="Susuki M."/>
            <person name="Suzuki K.-i.T."/>
            <person name="Hayashi T."/>
            <person name="Toyoda A."/>
            <person name="Oliveira C."/>
            <person name="Osipova E."/>
            <person name="Leigh N.D."/>
            <person name="Simon A."/>
            <person name="Yun M.H."/>
        </authorList>
    </citation>
    <scope>NUCLEOTIDE SEQUENCE</scope>
    <source>
        <strain evidence="2">20211129_DDA</strain>
        <tissue evidence="2">Liver</tissue>
    </source>
</reference>
<dbReference type="Proteomes" id="UP001066276">
    <property type="component" value="Chromosome 2_1"/>
</dbReference>
<keyword evidence="3" id="KW-1185">Reference proteome</keyword>
<sequence>MPGSKTAGKSSGKPARQLLFSEALQHSRSMTSATGSHLAAQSHTMTDPVPKANMDRLLQKITAVRHRLEGMDSAIISLTAETKSMRLDIAGFQSRVTRLEDRVATVEDHINAN</sequence>
<gene>
    <name evidence="2" type="ORF">NDU88_003079</name>
</gene>
<dbReference type="Gene3D" id="1.20.5.340">
    <property type="match status" value="1"/>
</dbReference>
<name>A0AAV7VFL5_PLEWA</name>
<dbReference type="AlphaFoldDB" id="A0AAV7VFL5"/>
<feature type="region of interest" description="Disordered" evidence="1">
    <location>
        <begin position="23"/>
        <end position="51"/>
    </location>
</feature>
<evidence type="ECO:0000313" key="2">
    <source>
        <dbReference type="EMBL" id="KAJ1199241.1"/>
    </source>
</evidence>